<proteinExistence type="predicted"/>
<feature type="non-terminal residue" evidence="2">
    <location>
        <position position="1016"/>
    </location>
</feature>
<evidence type="ECO:0000256" key="1">
    <source>
        <dbReference type="SAM" id="MobiDB-lite"/>
    </source>
</evidence>
<feature type="region of interest" description="Disordered" evidence="1">
    <location>
        <begin position="657"/>
        <end position="692"/>
    </location>
</feature>
<feature type="compositionally biased region" description="Acidic residues" evidence="1">
    <location>
        <begin position="121"/>
        <end position="136"/>
    </location>
</feature>
<evidence type="ECO:0000313" key="3">
    <source>
        <dbReference type="Proteomes" id="UP000054007"/>
    </source>
</evidence>
<dbReference type="EMBL" id="KN881108">
    <property type="protein sequence ID" value="KIY60998.1"/>
    <property type="molecule type" value="Genomic_DNA"/>
</dbReference>
<accession>A0A0D7ARL6</accession>
<gene>
    <name evidence="2" type="ORF">CYLTODRAFT_447859</name>
</gene>
<feature type="region of interest" description="Disordered" evidence="1">
    <location>
        <begin position="54"/>
        <end position="159"/>
    </location>
</feature>
<feature type="region of interest" description="Disordered" evidence="1">
    <location>
        <begin position="845"/>
        <end position="989"/>
    </location>
</feature>
<name>A0A0D7ARL6_9AGAR</name>
<dbReference type="AlphaFoldDB" id="A0A0D7ARL6"/>
<organism evidence="2 3">
    <name type="scientific">Cylindrobasidium torrendii FP15055 ss-10</name>
    <dbReference type="NCBI Taxonomy" id="1314674"/>
    <lineage>
        <taxon>Eukaryota</taxon>
        <taxon>Fungi</taxon>
        <taxon>Dikarya</taxon>
        <taxon>Basidiomycota</taxon>
        <taxon>Agaricomycotina</taxon>
        <taxon>Agaricomycetes</taxon>
        <taxon>Agaricomycetidae</taxon>
        <taxon>Agaricales</taxon>
        <taxon>Marasmiineae</taxon>
        <taxon>Physalacriaceae</taxon>
        <taxon>Cylindrobasidium</taxon>
    </lineage>
</organism>
<protein>
    <submittedName>
        <fullName evidence="2">Uncharacterized protein</fullName>
    </submittedName>
</protein>
<dbReference type="Proteomes" id="UP000054007">
    <property type="component" value="Unassembled WGS sequence"/>
</dbReference>
<feature type="compositionally biased region" description="Polar residues" evidence="1">
    <location>
        <begin position="845"/>
        <end position="866"/>
    </location>
</feature>
<feature type="compositionally biased region" description="Basic and acidic residues" evidence="1">
    <location>
        <begin position="960"/>
        <end position="969"/>
    </location>
</feature>
<feature type="compositionally biased region" description="Polar residues" evidence="1">
    <location>
        <begin position="875"/>
        <end position="897"/>
    </location>
</feature>
<reference evidence="2 3" key="1">
    <citation type="journal article" date="2015" name="Fungal Genet. Biol.">
        <title>Evolution of novel wood decay mechanisms in Agaricales revealed by the genome sequences of Fistulina hepatica and Cylindrobasidium torrendii.</title>
        <authorList>
            <person name="Floudas D."/>
            <person name="Held B.W."/>
            <person name="Riley R."/>
            <person name="Nagy L.G."/>
            <person name="Koehler G."/>
            <person name="Ransdell A.S."/>
            <person name="Younus H."/>
            <person name="Chow J."/>
            <person name="Chiniquy J."/>
            <person name="Lipzen A."/>
            <person name="Tritt A."/>
            <person name="Sun H."/>
            <person name="Haridas S."/>
            <person name="LaButti K."/>
            <person name="Ohm R.A."/>
            <person name="Kues U."/>
            <person name="Blanchette R.A."/>
            <person name="Grigoriev I.V."/>
            <person name="Minto R.E."/>
            <person name="Hibbett D.S."/>
        </authorList>
    </citation>
    <scope>NUCLEOTIDE SEQUENCE [LARGE SCALE GENOMIC DNA]</scope>
    <source>
        <strain evidence="2 3">FP15055 ss-10</strain>
    </source>
</reference>
<dbReference type="STRING" id="1314674.A0A0D7ARL6"/>
<dbReference type="OrthoDB" id="2690740at2759"/>
<feature type="compositionally biased region" description="Polar residues" evidence="1">
    <location>
        <begin position="97"/>
        <end position="120"/>
    </location>
</feature>
<keyword evidence="3" id="KW-1185">Reference proteome</keyword>
<feature type="compositionally biased region" description="Polar residues" evidence="1">
    <location>
        <begin position="678"/>
        <end position="687"/>
    </location>
</feature>
<evidence type="ECO:0000313" key="2">
    <source>
        <dbReference type="EMBL" id="KIY60998.1"/>
    </source>
</evidence>
<sequence length="1016" mass="111504">MADKFTWDNLSRTSQEWLLESIGAYSKESTPPEEVLEIQRELCSRLGVLETNSLSSRPSCSFPQSRAFANNPPESLDHPPNHSNFPSPPKTRRRTQRTSQVHSFSPRSHVSLSQLSQATETFEDDMSDKDTSEEDNTPFVSNNFSAYLDSLPRGRTPNPLATRRIRRRGSSCPRGGVIIPTRKQLATEKAAHPSTYDTYASAFMSPTSKHLVDLVNRVGSHMLSYADSEERNNAMYSLLGADVEAVLVSDTTTTMGLVRLCSRTNQVKLAASFGSIIAKLALTLKIDAQRFSTKRSIHQIWQDIRSDVTGSGIVCARSTFYTWLSEGTAWAILGQAGGLYLIIAVVLAGEARTVTELYDALKISSFMNMAYQMRIPDRDTRLGKLVVDLIAPAIAELRREFMIVDVNGFLIGDLSHSISVSGAIDLSTWADSDKFFEAFVTETTRLPGRTLSVWEDTSNDGPSHPVKIQITRALHCVLAEQPAVDDGPVQAWTWSDLSPTLAQSACTVVTNFDVAHVKNKFLLRAKDKDVIHAQTEEWREAATSAYCPTGFVDFEARFQKLVEEGWRPNTSEFIVLDRRTILKSQQAPLRILGCNQEPFFISLPSLSANVVAGVKTALDAGFPGVLVDIDSMAAGRDHQFQCLHNVWYNRSSRRGHDAPADANMYNIGKKGKKREDPSQSGPRPSSEAQDERLSNIDSALRALAAEIETNLRLVMPEESFQVMSAYYESLPGHAHPPLYPFGGYVINFNVVTRAHRDHGDLGFCLIINIMDGEGGDLVLHEPGLVIRVITHYNLHFRGQRISVVFHSDHDGIAWSCIGLSLPGAAVLRMQYPFLLGPVALTTSKAQTNPVSSPNASQPSSHTSSNKVDPKGFTGATRTSLSGTSQPDKANTPSSAPQATGGIFLNKMKERESKVRQQAATEGTPIPGGHSTAPSQTRCSAGPPQFDPSVRKTAAAFKNNTGRDPDDKRNSRARKKASTAPSEPKPNPEDEELVIHVILIPYTKDANSGVLFVPNST</sequence>
<feature type="compositionally biased region" description="Polar residues" evidence="1">
    <location>
        <begin position="54"/>
        <end position="68"/>
    </location>
</feature>